<organism evidence="3">
    <name type="scientific">Sesamum calycinum</name>
    <dbReference type="NCBI Taxonomy" id="2727403"/>
    <lineage>
        <taxon>Eukaryota</taxon>
        <taxon>Viridiplantae</taxon>
        <taxon>Streptophyta</taxon>
        <taxon>Embryophyta</taxon>
        <taxon>Tracheophyta</taxon>
        <taxon>Spermatophyta</taxon>
        <taxon>Magnoliopsida</taxon>
        <taxon>eudicotyledons</taxon>
        <taxon>Gunneridae</taxon>
        <taxon>Pentapetalae</taxon>
        <taxon>asterids</taxon>
        <taxon>lamiids</taxon>
        <taxon>Lamiales</taxon>
        <taxon>Pedaliaceae</taxon>
        <taxon>Sesamum</taxon>
    </lineage>
</organism>
<sequence length="189" mass="20785">MCAAWLVRLLLAIASDLTSLGTILSFIEEEDLGLVLPVRLWHADSPTQGFFISGRLLAAKSFHLDALSSSLKPTYSPIRGCFKDIDSDENDAVWGSSIRIRVAINMMKLLKRALKIQTVLGDEFIISFTYERLPNFCFLCGCLGTSLNNASYSFRTVSVIPGRTPPLVLGSELSLRQCLGQGMRVLAIV</sequence>
<keyword evidence="1" id="KW-0732">Signal</keyword>
<feature type="domain" description="Zinc knuckle CX2CX4HX4C" evidence="2">
    <location>
        <begin position="110"/>
        <end position="146"/>
    </location>
</feature>
<dbReference type="EMBL" id="JACGWM010000008">
    <property type="protein sequence ID" value="KAL0357395.1"/>
    <property type="molecule type" value="Genomic_DNA"/>
</dbReference>
<dbReference type="AlphaFoldDB" id="A0AAW2PMM3"/>
<dbReference type="Pfam" id="PF14392">
    <property type="entry name" value="zf-CCHC_4"/>
    <property type="match status" value="1"/>
</dbReference>
<evidence type="ECO:0000256" key="1">
    <source>
        <dbReference type="SAM" id="SignalP"/>
    </source>
</evidence>
<accession>A0AAW2PMM3</accession>
<protein>
    <recommendedName>
        <fullName evidence="2">Zinc knuckle CX2CX4HX4C domain-containing protein</fullName>
    </recommendedName>
</protein>
<proteinExistence type="predicted"/>
<feature type="signal peptide" evidence="1">
    <location>
        <begin position="1"/>
        <end position="20"/>
    </location>
</feature>
<evidence type="ECO:0000259" key="2">
    <source>
        <dbReference type="Pfam" id="PF14392"/>
    </source>
</evidence>
<comment type="caution">
    <text evidence="3">The sequence shown here is derived from an EMBL/GenBank/DDBJ whole genome shotgun (WGS) entry which is preliminary data.</text>
</comment>
<dbReference type="InterPro" id="IPR025836">
    <property type="entry name" value="Zn_knuckle_CX2CX4HX4C"/>
</dbReference>
<reference evidence="3" key="1">
    <citation type="submission" date="2020-06" db="EMBL/GenBank/DDBJ databases">
        <authorList>
            <person name="Li T."/>
            <person name="Hu X."/>
            <person name="Zhang T."/>
            <person name="Song X."/>
            <person name="Zhang H."/>
            <person name="Dai N."/>
            <person name="Sheng W."/>
            <person name="Hou X."/>
            <person name="Wei L."/>
        </authorList>
    </citation>
    <scope>NUCLEOTIDE SEQUENCE</scope>
    <source>
        <strain evidence="3">KEN8</strain>
        <tissue evidence="3">Leaf</tissue>
    </source>
</reference>
<name>A0AAW2PMM3_9LAMI</name>
<evidence type="ECO:0000313" key="3">
    <source>
        <dbReference type="EMBL" id="KAL0357395.1"/>
    </source>
</evidence>
<reference evidence="3" key="2">
    <citation type="journal article" date="2024" name="Plant">
        <title>Genomic evolution and insights into agronomic trait innovations of Sesamum species.</title>
        <authorList>
            <person name="Miao H."/>
            <person name="Wang L."/>
            <person name="Qu L."/>
            <person name="Liu H."/>
            <person name="Sun Y."/>
            <person name="Le M."/>
            <person name="Wang Q."/>
            <person name="Wei S."/>
            <person name="Zheng Y."/>
            <person name="Lin W."/>
            <person name="Duan Y."/>
            <person name="Cao H."/>
            <person name="Xiong S."/>
            <person name="Wang X."/>
            <person name="Wei L."/>
            <person name="Li C."/>
            <person name="Ma Q."/>
            <person name="Ju M."/>
            <person name="Zhao R."/>
            <person name="Li G."/>
            <person name="Mu C."/>
            <person name="Tian Q."/>
            <person name="Mei H."/>
            <person name="Zhang T."/>
            <person name="Gao T."/>
            <person name="Zhang H."/>
        </authorList>
    </citation>
    <scope>NUCLEOTIDE SEQUENCE</scope>
    <source>
        <strain evidence="3">KEN8</strain>
    </source>
</reference>
<gene>
    <name evidence="3" type="ORF">Scaly_1425200</name>
</gene>
<feature type="chain" id="PRO_5043733054" description="Zinc knuckle CX2CX4HX4C domain-containing protein" evidence="1">
    <location>
        <begin position="21"/>
        <end position="189"/>
    </location>
</feature>